<dbReference type="Proteomes" id="UP000215181">
    <property type="component" value="Unassembled WGS sequence"/>
</dbReference>
<accession>A0A235EVV8</accession>
<comment type="caution">
    <text evidence="7">The sequence shown here is derived from an EMBL/GenBank/DDBJ whole genome shotgun (WGS) entry which is preliminary data.</text>
</comment>
<dbReference type="InterPro" id="IPR013025">
    <property type="entry name" value="Ribosomal_uL23-like"/>
</dbReference>
<keyword evidence="5 6" id="KW-0687">Ribonucleoprotein</keyword>
<dbReference type="EMBL" id="NOIH01000033">
    <property type="protein sequence ID" value="OYD52565.1"/>
    <property type="molecule type" value="Genomic_DNA"/>
</dbReference>
<dbReference type="NCBIfam" id="NF004363">
    <property type="entry name" value="PRK05738.2-4"/>
    <property type="match status" value="1"/>
</dbReference>
<proteinExistence type="inferred from homology"/>
<dbReference type="GO" id="GO:0006412">
    <property type="term" value="P:translation"/>
    <property type="evidence" value="ECO:0007669"/>
    <property type="project" value="UniProtKB-UniRule"/>
</dbReference>
<dbReference type="InterPro" id="IPR012678">
    <property type="entry name" value="Ribosomal_uL23/eL15/eS24_sf"/>
</dbReference>
<evidence type="ECO:0000256" key="6">
    <source>
        <dbReference type="HAMAP-Rule" id="MF_01369"/>
    </source>
</evidence>
<evidence type="ECO:0000256" key="5">
    <source>
        <dbReference type="ARBA" id="ARBA00023274"/>
    </source>
</evidence>
<dbReference type="HAMAP" id="MF_01369_B">
    <property type="entry name" value="Ribosomal_uL23_B"/>
    <property type="match status" value="1"/>
</dbReference>
<dbReference type="Pfam" id="PF00276">
    <property type="entry name" value="Ribosomal_L23"/>
    <property type="match status" value="1"/>
</dbReference>
<dbReference type="SUPFAM" id="SSF54189">
    <property type="entry name" value="Ribosomal proteins S24e, L23 and L15e"/>
    <property type="match status" value="1"/>
</dbReference>
<dbReference type="AlphaFoldDB" id="A0A235EVV8"/>
<evidence type="ECO:0000313" key="8">
    <source>
        <dbReference type="Proteomes" id="UP000215181"/>
    </source>
</evidence>
<dbReference type="RefSeq" id="WP_094269594.1">
    <property type="nucleotide sequence ID" value="NZ_JAQVFK010000217.1"/>
</dbReference>
<dbReference type="NCBIfam" id="NF004359">
    <property type="entry name" value="PRK05738.1-3"/>
    <property type="match status" value="1"/>
</dbReference>
<evidence type="ECO:0000313" key="7">
    <source>
        <dbReference type="EMBL" id="OYD52565.1"/>
    </source>
</evidence>
<protein>
    <recommendedName>
        <fullName evidence="6">Large ribosomal subunit protein uL23</fullName>
    </recommendedName>
</protein>
<dbReference type="GO" id="GO:0019843">
    <property type="term" value="F:rRNA binding"/>
    <property type="evidence" value="ECO:0007669"/>
    <property type="project" value="UniProtKB-UniRule"/>
</dbReference>
<evidence type="ECO:0000256" key="3">
    <source>
        <dbReference type="ARBA" id="ARBA00022884"/>
    </source>
</evidence>
<evidence type="ECO:0000256" key="2">
    <source>
        <dbReference type="ARBA" id="ARBA00022730"/>
    </source>
</evidence>
<sequence length="101" mass="11163">MSAISQERLLQVLLAPQISEKATFVADKNEQVVFKVAADATKPEVKAAVEALFKVEVKSVQVLNVKGKTKRFGKTMGRRKDWKKAFVCLKPGQEINFAAGE</sequence>
<dbReference type="GO" id="GO:1990904">
    <property type="term" value="C:ribonucleoprotein complex"/>
    <property type="evidence" value="ECO:0007669"/>
    <property type="project" value="UniProtKB-KW"/>
</dbReference>
<dbReference type="NCBIfam" id="NF004358">
    <property type="entry name" value="PRK05738.1-1"/>
    <property type="match status" value="1"/>
</dbReference>
<dbReference type="PANTHER" id="PTHR11620">
    <property type="entry name" value="60S RIBOSOMAL PROTEIN L23A"/>
    <property type="match status" value="1"/>
</dbReference>
<gene>
    <name evidence="6" type="primary">rplW</name>
    <name evidence="7" type="ORF">CGK74_17000</name>
</gene>
<evidence type="ECO:0000256" key="1">
    <source>
        <dbReference type="ARBA" id="ARBA00006700"/>
    </source>
</evidence>
<dbReference type="InterPro" id="IPR012677">
    <property type="entry name" value="Nucleotide-bd_a/b_plait_sf"/>
</dbReference>
<dbReference type="FunFam" id="3.30.70.330:FF:000001">
    <property type="entry name" value="50S ribosomal protein L23"/>
    <property type="match status" value="1"/>
</dbReference>
<keyword evidence="3 6" id="KW-0694">RNA-binding</keyword>
<name>A0A235EVV8_9RHOO</name>
<dbReference type="OrthoDB" id="9793353at2"/>
<evidence type="ECO:0000256" key="4">
    <source>
        <dbReference type="ARBA" id="ARBA00022980"/>
    </source>
</evidence>
<keyword evidence="4 6" id="KW-0689">Ribosomal protein</keyword>
<organism evidence="7 8">
    <name type="scientific">Thauera propionica</name>
    <dbReference type="NCBI Taxonomy" id="2019431"/>
    <lineage>
        <taxon>Bacteria</taxon>
        <taxon>Pseudomonadati</taxon>
        <taxon>Pseudomonadota</taxon>
        <taxon>Betaproteobacteria</taxon>
        <taxon>Rhodocyclales</taxon>
        <taxon>Zoogloeaceae</taxon>
        <taxon>Thauera</taxon>
    </lineage>
</organism>
<comment type="similarity">
    <text evidence="1 6">Belongs to the universal ribosomal protein uL23 family.</text>
</comment>
<keyword evidence="8" id="KW-1185">Reference proteome</keyword>
<dbReference type="GO" id="GO:0003735">
    <property type="term" value="F:structural constituent of ribosome"/>
    <property type="evidence" value="ECO:0007669"/>
    <property type="project" value="InterPro"/>
</dbReference>
<dbReference type="GO" id="GO:0005840">
    <property type="term" value="C:ribosome"/>
    <property type="evidence" value="ECO:0007669"/>
    <property type="project" value="UniProtKB-KW"/>
</dbReference>
<comment type="subunit">
    <text evidence="6">Part of the 50S ribosomal subunit. Contacts protein L29, and trigger factor when it is bound to the ribosome.</text>
</comment>
<dbReference type="Gene3D" id="3.30.70.330">
    <property type="match status" value="1"/>
</dbReference>
<comment type="function">
    <text evidence="6">One of the early assembly proteins it binds 23S rRNA. One of the proteins that surrounds the polypeptide exit tunnel on the outside of the ribosome. Forms the main docking site for trigger factor binding to the ribosome.</text>
</comment>
<keyword evidence="2 6" id="KW-0699">rRNA-binding</keyword>
<reference evidence="7 8" key="1">
    <citation type="submission" date="2017-07" db="EMBL/GenBank/DDBJ databases">
        <title>Thauera sp. KNDSS-Mac4 genome sequence and assembly.</title>
        <authorList>
            <person name="Mayilraj S."/>
        </authorList>
    </citation>
    <scope>NUCLEOTIDE SEQUENCE [LARGE SCALE GENOMIC DNA]</scope>
    <source>
        <strain evidence="7 8">KNDSS-Mac4</strain>
    </source>
</reference>